<dbReference type="Gene3D" id="2.40.160.210">
    <property type="entry name" value="Acyl-CoA thioesterase, double hotdog domain"/>
    <property type="match status" value="1"/>
</dbReference>
<organism evidence="5 6">
    <name type="scientific">Nocardia cyriacigeorgica</name>
    <dbReference type="NCBI Taxonomy" id="135487"/>
    <lineage>
        <taxon>Bacteria</taxon>
        <taxon>Bacillati</taxon>
        <taxon>Actinomycetota</taxon>
        <taxon>Actinomycetes</taxon>
        <taxon>Mycobacteriales</taxon>
        <taxon>Nocardiaceae</taxon>
        <taxon>Nocardia</taxon>
    </lineage>
</organism>
<feature type="domain" description="Acyl-CoA thioesterase-like N-terminal HotDog" evidence="3">
    <location>
        <begin position="45"/>
        <end position="121"/>
    </location>
</feature>
<dbReference type="EMBL" id="VBUU01000021">
    <property type="protein sequence ID" value="TLG05289.1"/>
    <property type="molecule type" value="Genomic_DNA"/>
</dbReference>
<gene>
    <name evidence="5" type="ORF">FEK35_19130</name>
</gene>
<dbReference type="Pfam" id="PF20789">
    <property type="entry name" value="4HBT_3C"/>
    <property type="match status" value="1"/>
</dbReference>
<name>A0A5R8PAF6_9NOCA</name>
<accession>A0A5R8PAF6</accession>
<dbReference type="RefSeq" id="WP_138457312.1">
    <property type="nucleotide sequence ID" value="NZ_VBUU01000021.1"/>
</dbReference>
<dbReference type="Pfam" id="PF13622">
    <property type="entry name" value="4HBT_3"/>
    <property type="match status" value="1"/>
</dbReference>
<dbReference type="GO" id="GO:0047617">
    <property type="term" value="F:fatty acyl-CoA hydrolase activity"/>
    <property type="evidence" value="ECO:0007669"/>
    <property type="project" value="InterPro"/>
</dbReference>
<proteinExistence type="inferred from homology"/>
<comment type="caution">
    <text evidence="5">The sequence shown here is derived from an EMBL/GenBank/DDBJ whole genome shotgun (WGS) entry which is preliminary data.</text>
</comment>
<feature type="domain" description="Acyl-CoA thioesterase-like C-terminal" evidence="4">
    <location>
        <begin position="164"/>
        <end position="274"/>
    </location>
</feature>
<dbReference type="PANTHER" id="PTHR11066">
    <property type="entry name" value="ACYL-COA THIOESTERASE"/>
    <property type="match status" value="1"/>
</dbReference>
<comment type="similarity">
    <text evidence="1">Belongs to the C/M/P thioester hydrolase family.</text>
</comment>
<dbReference type="AlphaFoldDB" id="A0A5R8PAF6"/>
<dbReference type="InterPro" id="IPR029069">
    <property type="entry name" value="HotDog_dom_sf"/>
</dbReference>
<dbReference type="CDD" id="cd03445">
    <property type="entry name" value="Thioesterase_II_repeat2"/>
    <property type="match status" value="1"/>
</dbReference>
<keyword evidence="2" id="KW-0378">Hydrolase</keyword>
<dbReference type="PANTHER" id="PTHR11066:SF34">
    <property type="entry name" value="ACYL-COENZYME A THIOESTERASE 8"/>
    <property type="match status" value="1"/>
</dbReference>
<dbReference type="OrthoDB" id="9781019at2"/>
<dbReference type="InterPro" id="IPR003703">
    <property type="entry name" value="Acyl_CoA_thio"/>
</dbReference>
<dbReference type="InterPro" id="IPR042171">
    <property type="entry name" value="Acyl-CoA_hotdog"/>
</dbReference>
<dbReference type="GO" id="GO:0006637">
    <property type="term" value="P:acyl-CoA metabolic process"/>
    <property type="evidence" value="ECO:0007669"/>
    <property type="project" value="InterPro"/>
</dbReference>
<evidence type="ECO:0000259" key="4">
    <source>
        <dbReference type="Pfam" id="PF20789"/>
    </source>
</evidence>
<dbReference type="InterPro" id="IPR049449">
    <property type="entry name" value="TesB_ACOT8-like_N"/>
</dbReference>
<evidence type="ECO:0000313" key="6">
    <source>
        <dbReference type="Proteomes" id="UP000308349"/>
    </source>
</evidence>
<dbReference type="GO" id="GO:0009062">
    <property type="term" value="P:fatty acid catabolic process"/>
    <property type="evidence" value="ECO:0007669"/>
    <property type="project" value="TreeGrafter"/>
</dbReference>
<evidence type="ECO:0000313" key="5">
    <source>
        <dbReference type="EMBL" id="TLG05289.1"/>
    </source>
</evidence>
<dbReference type="CDD" id="cd03444">
    <property type="entry name" value="Thioesterase_II_repeat1"/>
    <property type="match status" value="1"/>
</dbReference>
<evidence type="ECO:0000259" key="3">
    <source>
        <dbReference type="Pfam" id="PF13622"/>
    </source>
</evidence>
<dbReference type="Proteomes" id="UP000308349">
    <property type="component" value="Unassembled WGS sequence"/>
</dbReference>
<dbReference type="SUPFAM" id="SSF54637">
    <property type="entry name" value="Thioesterase/thiol ester dehydrase-isomerase"/>
    <property type="match status" value="2"/>
</dbReference>
<reference evidence="5 6" key="1">
    <citation type="submission" date="2019-05" db="EMBL/GenBank/DDBJ databases">
        <title>Genomes sequences of two Nocardia cyriacigeorgica environmental isolates, type strains Nocardia asteroides ATCC 19247 and Nocardia cyriacigeorgica DSM 44484.</title>
        <authorList>
            <person name="Vautrin F."/>
            <person name="Bergeron E."/>
            <person name="Dubost A."/>
            <person name="Abrouk D."/>
            <person name="Rodriguez Nava V."/>
            <person name="Pujic P."/>
        </authorList>
    </citation>
    <scope>NUCLEOTIDE SEQUENCE [LARGE SCALE GENOMIC DNA]</scope>
    <source>
        <strain evidence="5 6">EML 1456</strain>
    </source>
</reference>
<sequence length="279" mass="31158">MREIWSELLSCLDLRRLPDTHREGKIPERRGSICVFESTNQHLPHGRLFGGQLLAQFVQAAAISRPEKTVKSIHANFVREGRSDLPVYYMVHSVHDGRSFSTVTVTARQHGEAIATCLVSLHTAEDGREYQPVCAPLAVPGPEHSVQVDLLPWETRSETDLDDLGTHPAEYDLWMRARDPDGALTPALIAYATDLNVIGTALRPFEGINHRGNGTDFTSASTSHTVWFHRPFTIDEWVLLRHHGVVVAHGRCFGRGEVLSDKGILVASFAQEALLRFRE</sequence>
<protein>
    <submittedName>
        <fullName evidence="5">Acyl-CoA thioesterase II</fullName>
    </submittedName>
</protein>
<evidence type="ECO:0000256" key="1">
    <source>
        <dbReference type="ARBA" id="ARBA00006538"/>
    </source>
</evidence>
<dbReference type="InterPro" id="IPR049450">
    <property type="entry name" value="ACOT8-like_C"/>
</dbReference>
<evidence type="ECO:0000256" key="2">
    <source>
        <dbReference type="ARBA" id="ARBA00022801"/>
    </source>
</evidence>